<evidence type="ECO:0000313" key="3">
    <source>
        <dbReference type="EMBL" id="OTG10813.1"/>
    </source>
</evidence>
<evidence type="ECO:0000256" key="1">
    <source>
        <dbReference type="RuleBase" id="RU363097"/>
    </source>
</evidence>
<comment type="catalytic activity">
    <reaction evidence="1">
        <text>a long-chain fatty acyl-CoA + 2 NADPH + 2 H(+) = a long-chain primary fatty alcohol + 2 NADP(+) + CoA</text>
        <dbReference type="Rhea" id="RHEA:52716"/>
        <dbReference type="ChEBI" id="CHEBI:15378"/>
        <dbReference type="ChEBI" id="CHEBI:57287"/>
        <dbReference type="ChEBI" id="CHEBI:57783"/>
        <dbReference type="ChEBI" id="CHEBI:58349"/>
        <dbReference type="ChEBI" id="CHEBI:77396"/>
        <dbReference type="ChEBI" id="CHEBI:83139"/>
        <dbReference type="EC" id="1.2.1.84"/>
    </reaction>
</comment>
<dbReference type="Gene3D" id="3.40.50.720">
    <property type="entry name" value="NAD(P)-binding Rossmann-like Domain"/>
    <property type="match status" value="1"/>
</dbReference>
<dbReference type="InterPro" id="IPR013120">
    <property type="entry name" value="FAR_NAD-bd"/>
</dbReference>
<proteinExistence type="inferred from homology"/>
<dbReference type="Proteomes" id="UP000215914">
    <property type="component" value="Chromosome 10"/>
</dbReference>
<reference evidence="4" key="1">
    <citation type="journal article" date="2017" name="Nature">
        <title>The sunflower genome provides insights into oil metabolism, flowering and Asterid evolution.</title>
        <authorList>
            <person name="Badouin H."/>
            <person name="Gouzy J."/>
            <person name="Grassa C.J."/>
            <person name="Murat F."/>
            <person name="Staton S.E."/>
            <person name="Cottret L."/>
            <person name="Lelandais-Briere C."/>
            <person name="Owens G.L."/>
            <person name="Carrere S."/>
            <person name="Mayjonade B."/>
            <person name="Legrand L."/>
            <person name="Gill N."/>
            <person name="Kane N.C."/>
            <person name="Bowers J.E."/>
            <person name="Hubner S."/>
            <person name="Bellec A."/>
            <person name="Berard A."/>
            <person name="Berges H."/>
            <person name="Blanchet N."/>
            <person name="Boniface M.C."/>
            <person name="Brunel D."/>
            <person name="Catrice O."/>
            <person name="Chaidir N."/>
            <person name="Claudel C."/>
            <person name="Donnadieu C."/>
            <person name="Faraut T."/>
            <person name="Fievet G."/>
            <person name="Helmstetter N."/>
            <person name="King M."/>
            <person name="Knapp S.J."/>
            <person name="Lai Z."/>
            <person name="Le Paslier M.C."/>
            <person name="Lippi Y."/>
            <person name="Lorenzon L."/>
            <person name="Mandel J.R."/>
            <person name="Marage G."/>
            <person name="Marchand G."/>
            <person name="Marquand E."/>
            <person name="Bret-Mestries E."/>
            <person name="Morien E."/>
            <person name="Nambeesan S."/>
            <person name="Nguyen T."/>
            <person name="Pegot-Espagnet P."/>
            <person name="Pouilly N."/>
            <person name="Raftis F."/>
            <person name="Sallet E."/>
            <person name="Schiex T."/>
            <person name="Thomas J."/>
            <person name="Vandecasteele C."/>
            <person name="Vares D."/>
            <person name="Vear F."/>
            <person name="Vautrin S."/>
            <person name="Crespi M."/>
            <person name="Mangin B."/>
            <person name="Burke J.M."/>
            <person name="Salse J."/>
            <person name="Munos S."/>
            <person name="Vincourt P."/>
            <person name="Rieseberg L.H."/>
            <person name="Langlade N.B."/>
        </authorList>
    </citation>
    <scope>NUCLEOTIDE SEQUENCE [LARGE SCALE GENOMIC DNA]</scope>
    <source>
        <strain evidence="4">cv. SF193</strain>
    </source>
</reference>
<name>A0A251TJ73_HELAN</name>
<dbReference type="PANTHER" id="PTHR11011">
    <property type="entry name" value="MALE STERILITY PROTEIN 2-RELATED"/>
    <property type="match status" value="1"/>
</dbReference>
<keyword evidence="1" id="KW-0444">Lipid biosynthesis</keyword>
<comment type="function">
    <text evidence="1">Catalyzes the reduction of fatty acyl-CoA to fatty alcohols.</text>
</comment>
<dbReference type="GO" id="GO:0010345">
    <property type="term" value="P:suberin biosynthetic process"/>
    <property type="evidence" value="ECO:0000318"/>
    <property type="project" value="GO_Central"/>
</dbReference>
<evidence type="ECO:0000313" key="4">
    <source>
        <dbReference type="Proteomes" id="UP000215914"/>
    </source>
</evidence>
<keyword evidence="1" id="KW-0521">NADP</keyword>
<gene>
    <name evidence="3" type="ORF">HannXRQ_Chr10g0291821</name>
</gene>
<dbReference type="EMBL" id="CM007899">
    <property type="protein sequence ID" value="OTG10813.1"/>
    <property type="molecule type" value="Genomic_DNA"/>
</dbReference>
<dbReference type="GO" id="GO:0080019">
    <property type="term" value="F:alcohol-forming very long-chain fatty acyl-CoA reductase activity"/>
    <property type="evidence" value="ECO:0000318"/>
    <property type="project" value="GO_Central"/>
</dbReference>
<dbReference type="GO" id="GO:0102965">
    <property type="term" value="F:alcohol-forming long-chain fatty acyl-CoA reductase activity"/>
    <property type="evidence" value="ECO:0007669"/>
    <property type="project" value="UniProtKB-EC"/>
</dbReference>
<keyword evidence="1" id="KW-0443">Lipid metabolism</keyword>
<dbReference type="Pfam" id="PF04827">
    <property type="entry name" value="Plant_tran"/>
    <property type="match status" value="1"/>
</dbReference>
<dbReference type="InterPro" id="IPR036291">
    <property type="entry name" value="NAD(P)-bd_dom_sf"/>
</dbReference>
<protein>
    <recommendedName>
        <fullName evidence="1">Fatty acyl-CoA reductase</fullName>
        <ecNumber evidence="1">1.2.1.84</ecNumber>
    </recommendedName>
</protein>
<dbReference type="GO" id="GO:0035336">
    <property type="term" value="P:long-chain fatty-acyl-CoA metabolic process"/>
    <property type="evidence" value="ECO:0000318"/>
    <property type="project" value="GO_Central"/>
</dbReference>
<dbReference type="SUPFAM" id="SSF51735">
    <property type="entry name" value="NAD(P)-binding Rossmann-fold domains"/>
    <property type="match status" value="1"/>
</dbReference>
<organism evidence="3 4">
    <name type="scientific">Helianthus annuus</name>
    <name type="common">Common sunflower</name>
    <dbReference type="NCBI Taxonomy" id="4232"/>
    <lineage>
        <taxon>Eukaryota</taxon>
        <taxon>Viridiplantae</taxon>
        <taxon>Streptophyta</taxon>
        <taxon>Embryophyta</taxon>
        <taxon>Tracheophyta</taxon>
        <taxon>Spermatophyta</taxon>
        <taxon>Magnoliopsida</taxon>
        <taxon>eudicotyledons</taxon>
        <taxon>Gunneridae</taxon>
        <taxon>Pentapetalae</taxon>
        <taxon>asterids</taxon>
        <taxon>campanulids</taxon>
        <taxon>Asterales</taxon>
        <taxon>Asteraceae</taxon>
        <taxon>Asteroideae</taxon>
        <taxon>Heliantheae alliance</taxon>
        <taxon>Heliantheae</taxon>
        <taxon>Helianthus</taxon>
    </lineage>
</organism>
<dbReference type="InParanoid" id="A0A251TJ73"/>
<dbReference type="STRING" id="4232.A0A251TJ73"/>
<accession>A0A251TJ73</accession>
<dbReference type="InterPro" id="IPR006912">
    <property type="entry name" value="Harbinger_derived_prot"/>
</dbReference>
<dbReference type="AlphaFoldDB" id="A0A251TJ73"/>
<comment type="similarity">
    <text evidence="1">Belongs to the fatty acyl-CoA reductase family.</text>
</comment>
<keyword evidence="4" id="KW-1185">Reference proteome</keyword>
<dbReference type="EC" id="1.2.1.84" evidence="1"/>
<dbReference type="InterPro" id="IPR026055">
    <property type="entry name" value="FAR"/>
</dbReference>
<dbReference type="Pfam" id="PF07993">
    <property type="entry name" value="NAD_binding_4"/>
    <property type="match status" value="1"/>
</dbReference>
<evidence type="ECO:0000259" key="2">
    <source>
        <dbReference type="Pfam" id="PF07993"/>
    </source>
</evidence>
<keyword evidence="1" id="KW-0560">Oxidoreductase</keyword>
<sequence length="641" mass="73063">MSVSTLSFAYCRYDVALNINTFGAKHVSNFVMKSINMKVFLHISTGLLSDVLCLSAYVSSENHGLILEKQFKFGDSINGKTKVDINKEKELMEDNLKQLTTIKATNKEIASFMKDLGIQRFPLLSTFFSLLLPHAIFSLLEDPGRERDGHRSRVIFERHTAAGEFKTRYISNALTTQRVELLKNRPLHMMTVVERHDILRIYAAHEARWHFPGMLGSIDCTHIEWKNCPRELRGAYVRGDIKRPTIILEAVASNDLWIWHSYFGVPGSNNDINVLHTSPLFQSVTDGTAPSSPFYANGRRYRRAFYLVDGIYPSWSVFVKAPSFPVEAKEKAFKKLQESARKDVERAFGVLKGRWGILHRPVRSMTKKAIHSIVYACIILHNMLIKHDGRAISPDWVPDPPTQVQVPQDINLQLRNEETHFRLRFDLIELVGSLGLEFSDSDEEAKHHGWPNTYVFTKAMGEMLLGELRNDVPLVILRPSVVSSTYKEPFPGWIENLRTIDTVFAGYIKGTATCLRGDPDSTFTYLNSGMLVPVDMVVNAMIVAMAAHVNHPNSGIIYHGTSSASNPVKLHQIVDWSVEYFAKHLYISKDRSIKARDFKLLTSETSFQKYIAIHYQLPLKVYLILNRFFKLKSLLSRKLEN</sequence>
<dbReference type="PANTHER" id="PTHR11011:SF105">
    <property type="entry name" value="FATTY ACYL-COA REDUCTASE"/>
    <property type="match status" value="1"/>
</dbReference>
<feature type="domain" description="Thioester reductase (TE)" evidence="2">
    <location>
        <begin position="439"/>
        <end position="541"/>
    </location>
</feature>